<protein>
    <recommendedName>
        <fullName evidence="3">Conserved oligomeric Golgi complex subunit 4</fullName>
    </recommendedName>
    <alternativeName>
        <fullName evidence="8">Component of oligomeric Golgi complex 4</fullName>
    </alternativeName>
</protein>
<evidence type="ECO:0000313" key="10">
    <source>
        <dbReference type="EMBL" id="ODV89069.1"/>
    </source>
</evidence>
<dbReference type="InterPro" id="IPR013167">
    <property type="entry name" value="COG4_M"/>
</dbReference>
<evidence type="ECO:0000256" key="1">
    <source>
        <dbReference type="ARBA" id="ARBA00004395"/>
    </source>
</evidence>
<sequence length="775" mass="86015">MDSLELKKAQVSRQISRIDSLQARFTKQEVALGSIASSVSSIALSASSLSQSVRGSAKEAKRISEALEFVNQTIVLRNAIENMQISMEKSEWDQAAVYVDQARKVPKNIRSSPFTERMVPSSKYPDYPEDVINNSCDKLSSLFAEKFQEAAQSMNMEQISRFFKLFPLIDRPHIGLELYAKFIASIISSQGRSIRNNVSEVSPYTSTKLYGNAFGSFLDSITSLLLQHKAFVEKHYGLEAFPQTFPAIQREADTHGVIILDSFEEGRKLSFVLQEISNYAFPYLASAFTSTPMSADDIEKDPSERFDSKSIDVLMAEMELMLSNWTRYTNTLASLSAAAHSNAASKIALPDVIKASSIIRHINSNVEKPYESMATFFFRRSVEKALELDEYPDEATVPSADSPLISSVIDDSMYVFKHTLLRVLSTGNARLSKSLLSNMRRILEADLIGILQRRLHDLNASVGKYGPDQTSSSLPSVPQISLGSRTVSSSKHNIGLSLQKAAATAVAAVGRSNSPDISTPITAFSSYDRNFLILLNGLDVSVKYLLESVHNQSVYNIVADLYTTENDADIVNDALEGITPSYSSRVKTICADALSTVFSQLIRPRIRPIINNTFKESDYRPSAHTTSPNHANEDSHVKEYFAHQWNALVAPYQKILTTDLFSELEKLIAASVAKVLEQKLWSLSSTKVDDIGAIRVERDVASIIAHICPPSKFYLRSYFGRVAQIIMTIGLEPGEEIDFIESKAGDIDAGNNLQRDELLKALAIRIRPEDERAEN</sequence>
<dbReference type="AlphaFoldDB" id="A0A1E4TBD5"/>
<dbReference type="PANTHER" id="PTHR24016">
    <property type="entry name" value="CONSERVED OLIGOMERIC GOLGI COMPLEX SUBUNIT 4"/>
    <property type="match status" value="1"/>
</dbReference>
<evidence type="ECO:0000256" key="3">
    <source>
        <dbReference type="ARBA" id="ARBA00020975"/>
    </source>
</evidence>
<dbReference type="Pfam" id="PF08318">
    <property type="entry name" value="COG4_m"/>
    <property type="match status" value="1"/>
</dbReference>
<dbReference type="SMART" id="SM00762">
    <property type="entry name" value="Cog4"/>
    <property type="match status" value="1"/>
</dbReference>
<evidence type="ECO:0000313" key="11">
    <source>
        <dbReference type="Proteomes" id="UP000095023"/>
    </source>
</evidence>
<dbReference type="InterPro" id="IPR048682">
    <property type="entry name" value="COG4"/>
</dbReference>
<keyword evidence="5" id="KW-0653">Protein transport</keyword>
<evidence type="ECO:0000256" key="5">
    <source>
        <dbReference type="ARBA" id="ARBA00022927"/>
    </source>
</evidence>
<proteinExistence type="inferred from homology"/>
<dbReference type="Gene3D" id="1.20.58.1970">
    <property type="match status" value="1"/>
</dbReference>
<dbReference type="InterPro" id="IPR048684">
    <property type="entry name" value="COG4_C"/>
</dbReference>
<gene>
    <name evidence="10" type="ORF">CANCADRAFT_45539</name>
</gene>
<dbReference type="PANTHER" id="PTHR24016:SF0">
    <property type="entry name" value="CONSERVED OLIGOMERIC GOLGI COMPLEX SUBUNIT 4"/>
    <property type="match status" value="1"/>
</dbReference>
<accession>A0A1E4TBD5</accession>
<keyword evidence="4" id="KW-0813">Transport</keyword>
<dbReference type="InterPro" id="IPR048680">
    <property type="entry name" value="COG4_N"/>
</dbReference>
<dbReference type="GO" id="GO:0015031">
    <property type="term" value="P:protein transport"/>
    <property type="evidence" value="ECO:0007669"/>
    <property type="project" value="UniProtKB-KW"/>
</dbReference>
<keyword evidence="7" id="KW-0472">Membrane</keyword>
<evidence type="ECO:0000256" key="8">
    <source>
        <dbReference type="ARBA" id="ARBA00031340"/>
    </source>
</evidence>
<dbReference type="OrthoDB" id="47059at2759"/>
<dbReference type="Pfam" id="PF20662">
    <property type="entry name" value="COG4_C"/>
    <property type="match status" value="1"/>
</dbReference>
<evidence type="ECO:0000256" key="2">
    <source>
        <dbReference type="ARBA" id="ARBA00009215"/>
    </source>
</evidence>
<keyword evidence="11" id="KW-1185">Reference proteome</keyword>
<evidence type="ECO:0000256" key="6">
    <source>
        <dbReference type="ARBA" id="ARBA00023034"/>
    </source>
</evidence>
<feature type="domain" description="COG4 transport protein middle alpha-helical bundle" evidence="9">
    <location>
        <begin position="132"/>
        <end position="456"/>
    </location>
</feature>
<reference evidence="11" key="1">
    <citation type="submission" date="2016-02" db="EMBL/GenBank/DDBJ databases">
        <title>Comparative genomics of biotechnologically important yeasts.</title>
        <authorList>
            <consortium name="DOE Joint Genome Institute"/>
            <person name="Riley R."/>
            <person name="Haridas S."/>
            <person name="Wolfe K.H."/>
            <person name="Lopes M.R."/>
            <person name="Hittinger C.T."/>
            <person name="Goker M."/>
            <person name="Salamov A."/>
            <person name="Wisecaver J."/>
            <person name="Long T.M."/>
            <person name="Aerts A.L."/>
            <person name="Barry K."/>
            <person name="Choi C."/>
            <person name="Clum A."/>
            <person name="Coughlan A.Y."/>
            <person name="Deshpande S."/>
            <person name="Douglass A.P."/>
            <person name="Hanson S.J."/>
            <person name="Klenk H.-P."/>
            <person name="Labutti K."/>
            <person name="Lapidus A."/>
            <person name="Lindquist E."/>
            <person name="Lipzen A."/>
            <person name="Meier-Kolthoff J.P."/>
            <person name="Ohm R.A."/>
            <person name="Otillar R.P."/>
            <person name="Pangilinan J."/>
            <person name="Peng Y."/>
            <person name="Rokas A."/>
            <person name="Rosa C.A."/>
            <person name="Scheuner C."/>
            <person name="Sibirny A.A."/>
            <person name="Slot J.C."/>
            <person name="Stielow J.B."/>
            <person name="Sun H."/>
            <person name="Kurtzman C.P."/>
            <person name="Blackwell M."/>
            <person name="Jeffries T.W."/>
            <person name="Grigoriev I.V."/>
        </authorList>
    </citation>
    <scope>NUCLEOTIDE SEQUENCE [LARGE SCALE GENOMIC DNA]</scope>
    <source>
        <strain evidence="11">NRRL Y-17796</strain>
    </source>
</reference>
<comment type="similarity">
    <text evidence="2">Belongs to the COG4 family.</text>
</comment>
<dbReference type="Pfam" id="PF20663">
    <property type="entry name" value="COG4_N"/>
    <property type="match status" value="1"/>
</dbReference>
<dbReference type="EMBL" id="KV453843">
    <property type="protein sequence ID" value="ODV89069.1"/>
    <property type="molecule type" value="Genomic_DNA"/>
</dbReference>
<organism evidence="10 11">
    <name type="scientific">Tortispora caseinolytica NRRL Y-17796</name>
    <dbReference type="NCBI Taxonomy" id="767744"/>
    <lineage>
        <taxon>Eukaryota</taxon>
        <taxon>Fungi</taxon>
        <taxon>Dikarya</taxon>
        <taxon>Ascomycota</taxon>
        <taxon>Saccharomycotina</taxon>
        <taxon>Trigonopsidomycetes</taxon>
        <taxon>Trigonopsidales</taxon>
        <taxon>Trigonopsidaceae</taxon>
        <taxon>Tortispora</taxon>
    </lineage>
</organism>
<dbReference type="GO" id="GO:0000139">
    <property type="term" value="C:Golgi membrane"/>
    <property type="evidence" value="ECO:0007669"/>
    <property type="project" value="UniProtKB-SubCell"/>
</dbReference>
<comment type="subcellular location">
    <subcellularLocation>
        <location evidence="1">Golgi apparatus membrane</location>
        <topology evidence="1">Peripheral membrane protein</topology>
    </subcellularLocation>
</comment>
<keyword evidence="6" id="KW-0333">Golgi apparatus</keyword>
<name>A0A1E4TBD5_9ASCO</name>
<evidence type="ECO:0000256" key="4">
    <source>
        <dbReference type="ARBA" id="ARBA00022448"/>
    </source>
</evidence>
<evidence type="ECO:0000256" key="7">
    <source>
        <dbReference type="ARBA" id="ARBA00023136"/>
    </source>
</evidence>
<evidence type="ECO:0000259" key="9">
    <source>
        <dbReference type="SMART" id="SM00762"/>
    </source>
</evidence>
<dbReference type="Proteomes" id="UP000095023">
    <property type="component" value="Unassembled WGS sequence"/>
</dbReference>